<dbReference type="CDD" id="cd17625">
    <property type="entry name" value="REC_OmpR_DrrD-like"/>
    <property type="match status" value="1"/>
</dbReference>
<dbReference type="Gene3D" id="3.40.50.2300">
    <property type="match status" value="1"/>
</dbReference>
<evidence type="ECO:0000256" key="6">
    <source>
        <dbReference type="ARBA" id="ARBA00023163"/>
    </source>
</evidence>
<feature type="modified residue" description="4-aspartylphosphate" evidence="8">
    <location>
        <position position="51"/>
    </location>
</feature>
<feature type="domain" description="Response regulatory" evidence="10">
    <location>
        <begin position="2"/>
        <end position="116"/>
    </location>
</feature>
<dbReference type="OrthoDB" id="9790442at2"/>
<dbReference type="PROSITE" id="PS51755">
    <property type="entry name" value="OMPR_PHOB"/>
    <property type="match status" value="1"/>
</dbReference>
<dbReference type="SUPFAM" id="SSF52172">
    <property type="entry name" value="CheY-like"/>
    <property type="match status" value="1"/>
</dbReference>
<keyword evidence="2 8" id="KW-0597">Phosphoprotein</keyword>
<dbReference type="InterPro" id="IPR011006">
    <property type="entry name" value="CheY-like_superfamily"/>
</dbReference>
<comment type="caution">
    <text evidence="12">The sequence shown here is derived from an EMBL/GenBank/DDBJ whole genome shotgun (WGS) entry which is preliminary data.</text>
</comment>
<dbReference type="GO" id="GO:0005829">
    <property type="term" value="C:cytosol"/>
    <property type="evidence" value="ECO:0007669"/>
    <property type="project" value="TreeGrafter"/>
</dbReference>
<dbReference type="InterPro" id="IPR001867">
    <property type="entry name" value="OmpR/PhoB-type_DNA-bd"/>
</dbReference>
<evidence type="ECO:0000256" key="3">
    <source>
        <dbReference type="ARBA" id="ARBA00023012"/>
    </source>
</evidence>
<keyword evidence="3" id="KW-0902">Two-component regulatory system</keyword>
<dbReference type="InterPro" id="IPR016032">
    <property type="entry name" value="Sig_transdc_resp-reg_C-effctor"/>
</dbReference>
<dbReference type="SUPFAM" id="SSF46894">
    <property type="entry name" value="C-terminal effector domain of the bipartite response regulators"/>
    <property type="match status" value="1"/>
</dbReference>
<accession>A0A174H6G3</accession>
<feature type="DNA-binding region" description="OmpR/PhoB-type" evidence="9">
    <location>
        <begin position="125"/>
        <end position="223"/>
    </location>
</feature>
<dbReference type="GO" id="GO:0006355">
    <property type="term" value="P:regulation of DNA-templated transcription"/>
    <property type="evidence" value="ECO:0007669"/>
    <property type="project" value="InterPro"/>
</dbReference>
<dbReference type="GO" id="GO:0032993">
    <property type="term" value="C:protein-DNA complex"/>
    <property type="evidence" value="ECO:0007669"/>
    <property type="project" value="TreeGrafter"/>
</dbReference>
<dbReference type="Gene3D" id="1.10.10.10">
    <property type="entry name" value="Winged helix-like DNA-binding domain superfamily/Winged helix DNA-binding domain"/>
    <property type="match status" value="1"/>
</dbReference>
<dbReference type="Pfam" id="PF00486">
    <property type="entry name" value="Trans_reg_C"/>
    <property type="match status" value="1"/>
</dbReference>
<evidence type="ECO:0000313" key="12">
    <source>
        <dbReference type="EMBL" id="OBY09540.1"/>
    </source>
</evidence>
<keyword evidence="5 9" id="KW-0238">DNA-binding</keyword>
<dbReference type="Proteomes" id="UP000092714">
    <property type="component" value="Unassembled WGS sequence"/>
</dbReference>
<sequence>MRILIVEDEVQLSEALGAILEKNNYIVDRVFDGESGLDYILSDIYDGAILDIMLPKLNGIEVLKKARKEGISTPIILLTAKGEVEDRIIGLDCGADDYLPKPFYVEELMARIRALTRRKGEVQSDNLLSYGDITLNIGNLELGSKENSIKLTAKESGLLELLINRKDMISNKDDIISKLWGYESEAEHNNVEVYVSFLRRKLSYLKSKVAIKAIRNLGYILEYKDGE</sequence>
<dbReference type="PANTHER" id="PTHR48111:SF22">
    <property type="entry name" value="REGULATOR OF RPOS"/>
    <property type="match status" value="1"/>
</dbReference>
<dbReference type="Gene3D" id="6.10.250.690">
    <property type="match status" value="1"/>
</dbReference>
<gene>
    <name evidence="12" type="ORF">CP373A1_15685</name>
</gene>
<protein>
    <recommendedName>
        <fullName evidence="1">Stage 0 sporulation protein A homolog</fullName>
    </recommendedName>
</protein>
<evidence type="ECO:0000259" key="11">
    <source>
        <dbReference type="PROSITE" id="PS51755"/>
    </source>
</evidence>
<feature type="domain" description="OmpR/PhoB-type" evidence="11">
    <location>
        <begin position="125"/>
        <end position="223"/>
    </location>
</feature>
<evidence type="ECO:0000256" key="8">
    <source>
        <dbReference type="PROSITE-ProRule" id="PRU00169"/>
    </source>
</evidence>
<dbReference type="PANTHER" id="PTHR48111">
    <property type="entry name" value="REGULATOR OF RPOS"/>
    <property type="match status" value="1"/>
</dbReference>
<name>A0A174H6G3_9CLOT</name>
<dbReference type="InterPro" id="IPR036388">
    <property type="entry name" value="WH-like_DNA-bd_sf"/>
</dbReference>
<dbReference type="GO" id="GO:0000976">
    <property type="term" value="F:transcription cis-regulatory region binding"/>
    <property type="evidence" value="ECO:0007669"/>
    <property type="project" value="TreeGrafter"/>
</dbReference>
<evidence type="ECO:0000256" key="7">
    <source>
        <dbReference type="ARBA" id="ARBA00024867"/>
    </source>
</evidence>
<keyword evidence="6" id="KW-0804">Transcription</keyword>
<dbReference type="GO" id="GO:0000156">
    <property type="term" value="F:phosphorelay response regulator activity"/>
    <property type="evidence" value="ECO:0007669"/>
    <property type="project" value="TreeGrafter"/>
</dbReference>
<dbReference type="CDD" id="cd00383">
    <property type="entry name" value="trans_reg_C"/>
    <property type="match status" value="1"/>
</dbReference>
<dbReference type="Pfam" id="PF00072">
    <property type="entry name" value="Response_reg"/>
    <property type="match status" value="1"/>
</dbReference>
<dbReference type="AlphaFoldDB" id="A0A174H6G3"/>
<dbReference type="SMART" id="SM00862">
    <property type="entry name" value="Trans_reg_C"/>
    <property type="match status" value="1"/>
</dbReference>
<evidence type="ECO:0000256" key="9">
    <source>
        <dbReference type="PROSITE-ProRule" id="PRU01091"/>
    </source>
</evidence>
<dbReference type="InterPro" id="IPR001789">
    <property type="entry name" value="Sig_transdc_resp-reg_receiver"/>
</dbReference>
<organism evidence="12 13">
    <name type="scientific">Clostridium paraputrificum</name>
    <dbReference type="NCBI Taxonomy" id="29363"/>
    <lineage>
        <taxon>Bacteria</taxon>
        <taxon>Bacillati</taxon>
        <taxon>Bacillota</taxon>
        <taxon>Clostridia</taxon>
        <taxon>Eubacteriales</taxon>
        <taxon>Clostridiaceae</taxon>
        <taxon>Clostridium</taxon>
    </lineage>
</organism>
<evidence type="ECO:0000256" key="5">
    <source>
        <dbReference type="ARBA" id="ARBA00023125"/>
    </source>
</evidence>
<dbReference type="InterPro" id="IPR039420">
    <property type="entry name" value="WalR-like"/>
</dbReference>
<dbReference type="RefSeq" id="WP_027099265.1">
    <property type="nucleotide sequence ID" value="NZ_CYZW01000012.1"/>
</dbReference>
<evidence type="ECO:0000256" key="2">
    <source>
        <dbReference type="ARBA" id="ARBA00022553"/>
    </source>
</evidence>
<dbReference type="GeneID" id="42777114"/>
<dbReference type="SMART" id="SM00448">
    <property type="entry name" value="REC"/>
    <property type="match status" value="1"/>
</dbReference>
<comment type="function">
    <text evidence="7">May play the central regulatory role in sporulation. It may be an element of the effector pathway responsible for the activation of sporulation genes in response to nutritional stress. Spo0A may act in concert with spo0H (a sigma factor) to control the expression of some genes that are critical to the sporulation process.</text>
</comment>
<keyword evidence="4" id="KW-0805">Transcription regulation</keyword>
<evidence type="ECO:0000259" key="10">
    <source>
        <dbReference type="PROSITE" id="PS50110"/>
    </source>
</evidence>
<keyword evidence="13" id="KW-1185">Reference proteome</keyword>
<dbReference type="EMBL" id="MAPZ01000031">
    <property type="protein sequence ID" value="OBY09540.1"/>
    <property type="molecule type" value="Genomic_DNA"/>
</dbReference>
<dbReference type="PROSITE" id="PS50110">
    <property type="entry name" value="RESPONSE_REGULATORY"/>
    <property type="match status" value="1"/>
</dbReference>
<evidence type="ECO:0000313" key="13">
    <source>
        <dbReference type="Proteomes" id="UP000092714"/>
    </source>
</evidence>
<reference evidence="12 13" key="1">
    <citation type="submission" date="2016-06" db="EMBL/GenBank/DDBJ databases">
        <authorList>
            <person name="Kjaerup R.B."/>
            <person name="Dalgaard T.S."/>
            <person name="Juul-Madsen H.R."/>
        </authorList>
    </citation>
    <scope>NUCLEOTIDE SEQUENCE [LARGE SCALE GENOMIC DNA]</scope>
    <source>
        <strain evidence="12 13">373-A1</strain>
    </source>
</reference>
<evidence type="ECO:0000256" key="1">
    <source>
        <dbReference type="ARBA" id="ARBA00018672"/>
    </source>
</evidence>
<evidence type="ECO:0000256" key="4">
    <source>
        <dbReference type="ARBA" id="ARBA00023015"/>
    </source>
</evidence>
<proteinExistence type="predicted"/>
<dbReference type="eggNOG" id="COG0745">
    <property type="taxonomic scope" value="Bacteria"/>
</dbReference>